<evidence type="ECO:0000256" key="4">
    <source>
        <dbReference type="ARBA" id="ARBA00022481"/>
    </source>
</evidence>
<protein>
    <recommendedName>
        <fullName evidence="7 8">Peptide chain release factor 1</fullName>
        <shortName evidence="7">RF-1</shortName>
    </recommendedName>
</protein>
<evidence type="ECO:0000256" key="5">
    <source>
        <dbReference type="ARBA" id="ARBA00022490"/>
    </source>
</evidence>
<dbReference type="FunFam" id="3.30.70.1660:FF:000004">
    <property type="entry name" value="Peptide chain release factor 1"/>
    <property type="match status" value="1"/>
</dbReference>
<evidence type="ECO:0000256" key="8">
    <source>
        <dbReference type="NCBIfam" id="TIGR00019"/>
    </source>
</evidence>
<dbReference type="PANTHER" id="PTHR43804">
    <property type="entry name" value="LD18447P"/>
    <property type="match status" value="1"/>
</dbReference>
<proteinExistence type="inferred from homology"/>
<dbReference type="Proteomes" id="UP000683585">
    <property type="component" value="Chromosome"/>
</dbReference>
<name>A0A8E4GI92_9ENTR</name>
<dbReference type="PANTHER" id="PTHR43804:SF7">
    <property type="entry name" value="LD18447P"/>
    <property type="match status" value="1"/>
</dbReference>
<keyword evidence="6 7" id="KW-0648">Protein biosynthesis</keyword>
<dbReference type="Pfam" id="PF03462">
    <property type="entry name" value="PCRF"/>
    <property type="match status" value="1"/>
</dbReference>
<organism evidence="10 11">
    <name type="scientific">Candidatus Profftia tarda</name>
    <dbReference type="NCBI Taxonomy" id="1177216"/>
    <lineage>
        <taxon>Bacteria</taxon>
        <taxon>Pseudomonadati</taxon>
        <taxon>Pseudomonadota</taxon>
        <taxon>Gammaproteobacteria</taxon>
        <taxon>Enterobacterales</taxon>
        <taxon>Enterobacteriaceae</taxon>
        <taxon>Candidatus Profftia</taxon>
    </lineage>
</organism>
<dbReference type="InterPro" id="IPR000352">
    <property type="entry name" value="Pep_chain_release_fac_I"/>
</dbReference>
<dbReference type="FunFam" id="3.30.70.1660:FF:000002">
    <property type="entry name" value="Peptide chain release factor 1"/>
    <property type="match status" value="1"/>
</dbReference>
<evidence type="ECO:0000256" key="2">
    <source>
        <dbReference type="ARBA" id="ARBA00004496"/>
    </source>
</evidence>
<evidence type="ECO:0000256" key="1">
    <source>
        <dbReference type="ARBA" id="ARBA00002986"/>
    </source>
</evidence>
<dbReference type="Pfam" id="PF00472">
    <property type="entry name" value="RF-1"/>
    <property type="match status" value="1"/>
</dbReference>
<reference evidence="10" key="1">
    <citation type="submission" date="2020-10" db="EMBL/GenBank/DDBJ databases">
        <authorList>
            <person name="Szabo G."/>
        </authorList>
    </citation>
    <scope>NUCLEOTIDE SEQUENCE</scope>
    <source>
        <strain evidence="10">PROFFT</strain>
    </source>
</reference>
<dbReference type="KEGG" id="ptf:PROFFT_A_06490"/>
<dbReference type="SMART" id="SM00937">
    <property type="entry name" value="PCRF"/>
    <property type="match status" value="1"/>
</dbReference>
<dbReference type="NCBIfam" id="NF001859">
    <property type="entry name" value="PRK00591.1"/>
    <property type="match status" value="1"/>
</dbReference>
<comment type="PTM">
    <text evidence="7">Methylated by PrmC. Methylation increases the termination efficiency of RF1.</text>
</comment>
<evidence type="ECO:0000256" key="6">
    <source>
        <dbReference type="ARBA" id="ARBA00022917"/>
    </source>
</evidence>
<comment type="similarity">
    <text evidence="3 7">Belongs to the prokaryotic/mitochondrial release factor family.</text>
</comment>
<evidence type="ECO:0000313" key="10">
    <source>
        <dbReference type="EMBL" id="CAD6512765.1"/>
    </source>
</evidence>
<evidence type="ECO:0000259" key="9">
    <source>
        <dbReference type="PROSITE" id="PS00745"/>
    </source>
</evidence>
<feature type="modified residue" description="N5-methylglutamine" evidence="7">
    <location>
        <position position="235"/>
    </location>
</feature>
<accession>A0A8E4GI92</accession>
<feature type="domain" description="Prokaryotic-type class I peptide chain release factors" evidence="9">
    <location>
        <begin position="228"/>
        <end position="244"/>
    </location>
</feature>
<dbReference type="GO" id="GO:0005829">
    <property type="term" value="C:cytosol"/>
    <property type="evidence" value="ECO:0007669"/>
    <property type="project" value="UniProtKB-ARBA"/>
</dbReference>
<dbReference type="PROSITE" id="PS00745">
    <property type="entry name" value="RF_PROK_I"/>
    <property type="match status" value="1"/>
</dbReference>
<evidence type="ECO:0000313" key="11">
    <source>
        <dbReference type="Proteomes" id="UP000683585"/>
    </source>
</evidence>
<dbReference type="NCBIfam" id="TIGR00019">
    <property type="entry name" value="prfA"/>
    <property type="match status" value="1"/>
</dbReference>
<sequence>MKSSIIAKLETLQERYIELQEHLADPAMMKDQELFRVLSCEYAQLSDLTHCFQKWQKAKENVYTAETMLNDPEMHKIAQEEISENNKKIIDIEKQLRTLMLPKDSNDESNCYLEIRAGTGGDEAALFAGKMFRMYSRYAESNYWKIEVINSNAGEHGGFKEIIARVIGCSAYGHLKFESGGHRVQRIPATENQGRIHTSSCTVAVMPEIPKHALPDINPDDLRIDTFRSSGAGGQHVNTTDSAVRITHLPTRVVVECQDERSQHKNKAKALSVLAARIRAAEIAKQNEQESFKRRNLLGSGDRSDRNRTYNFIRGRVTDHRINLTLYRLDEIMEGNLDLLIESIVQEYQADQLALLCEKDSS</sequence>
<dbReference type="AlphaFoldDB" id="A0A8E4GI92"/>
<evidence type="ECO:0000256" key="7">
    <source>
        <dbReference type="HAMAP-Rule" id="MF_00093"/>
    </source>
</evidence>
<dbReference type="InterPro" id="IPR050057">
    <property type="entry name" value="Prokaryotic/Mito_RF"/>
</dbReference>
<keyword evidence="4 7" id="KW-0488">Methylation</keyword>
<evidence type="ECO:0000256" key="3">
    <source>
        <dbReference type="ARBA" id="ARBA00010835"/>
    </source>
</evidence>
<dbReference type="GO" id="GO:0016149">
    <property type="term" value="F:translation release factor activity, codon specific"/>
    <property type="evidence" value="ECO:0007669"/>
    <property type="project" value="UniProtKB-UniRule"/>
</dbReference>
<keyword evidence="5 7" id="KW-0963">Cytoplasm</keyword>
<dbReference type="HAMAP" id="MF_00093">
    <property type="entry name" value="Rel_fac_1"/>
    <property type="match status" value="1"/>
</dbReference>
<comment type="function">
    <text evidence="1 7">Peptide chain release factor 1 directs the termination of translation in response to the peptide chain termination codons UAG and UAA.</text>
</comment>
<keyword evidence="11" id="KW-1185">Reference proteome</keyword>
<gene>
    <name evidence="7 10" type="primary">prfA</name>
    <name evidence="10" type="ORF">PROFFT_A_06490</name>
</gene>
<dbReference type="EMBL" id="LR890047">
    <property type="protein sequence ID" value="CAD6512765.1"/>
    <property type="molecule type" value="Genomic_DNA"/>
</dbReference>
<dbReference type="FunFam" id="3.30.160.20:FF:000004">
    <property type="entry name" value="Peptide chain release factor 1"/>
    <property type="match status" value="1"/>
</dbReference>
<comment type="subcellular location">
    <subcellularLocation>
        <location evidence="2 7">Cytoplasm</location>
    </subcellularLocation>
</comment>
<dbReference type="InterPro" id="IPR005139">
    <property type="entry name" value="PCRF"/>
</dbReference>
<dbReference type="RefSeq" id="WP_216782399.1">
    <property type="nucleotide sequence ID" value="NZ_LR890047.1"/>
</dbReference>
<dbReference type="InterPro" id="IPR004373">
    <property type="entry name" value="RF-1"/>
</dbReference>